<reference evidence="1 2" key="1">
    <citation type="submission" date="2020-10" db="EMBL/GenBank/DDBJ databases">
        <title>Connecting structure to function with the recovery of over 1000 high-quality activated sludge metagenome-assembled genomes encoding full-length rRNA genes using long-read sequencing.</title>
        <authorList>
            <person name="Singleton C.M."/>
            <person name="Petriglieri F."/>
            <person name="Kristensen J.M."/>
            <person name="Kirkegaard R.H."/>
            <person name="Michaelsen T.Y."/>
            <person name="Andersen M.H."/>
            <person name="Karst S.M."/>
            <person name="Dueholm M.S."/>
            <person name="Nielsen P.H."/>
            <person name="Albertsen M."/>
        </authorList>
    </citation>
    <scope>NUCLEOTIDE SEQUENCE [LARGE SCALE GENOMIC DNA]</scope>
    <source>
        <strain evidence="1">EsbW_18-Q3-R4-48_BATAC.463</strain>
    </source>
</reference>
<name>A0A935JZU6_9RHOO</name>
<evidence type="ECO:0000313" key="2">
    <source>
        <dbReference type="Proteomes" id="UP000739411"/>
    </source>
</evidence>
<dbReference type="AlphaFoldDB" id="A0A935JZU6"/>
<dbReference type="EMBL" id="JADJMS010000042">
    <property type="protein sequence ID" value="MBK7416380.1"/>
    <property type="molecule type" value="Genomic_DNA"/>
</dbReference>
<evidence type="ECO:0000313" key="1">
    <source>
        <dbReference type="EMBL" id="MBK7416380.1"/>
    </source>
</evidence>
<comment type="caution">
    <text evidence="1">The sequence shown here is derived from an EMBL/GenBank/DDBJ whole genome shotgun (WGS) entry which is preliminary data.</text>
</comment>
<gene>
    <name evidence="1" type="ORF">IPJ38_16045</name>
</gene>
<organism evidence="1 2">
    <name type="scientific">Candidatus Dechloromonas phosphorivorans</name>
    <dbReference type="NCBI Taxonomy" id="2899244"/>
    <lineage>
        <taxon>Bacteria</taxon>
        <taxon>Pseudomonadati</taxon>
        <taxon>Pseudomonadota</taxon>
        <taxon>Betaproteobacteria</taxon>
        <taxon>Rhodocyclales</taxon>
        <taxon>Azonexaceae</taxon>
        <taxon>Dechloromonas</taxon>
    </lineage>
</organism>
<sequence>MKDGKPLEDGAAAETHLLEMVNLFLDQELPQLQRLGWWPKASLLMQFVRPITQIGNDSSFETRNTQSATTQHIVLFPKVDFAFDRGTLQSFLSGKA</sequence>
<dbReference type="Proteomes" id="UP000739411">
    <property type="component" value="Unassembled WGS sequence"/>
</dbReference>
<protein>
    <submittedName>
        <fullName evidence="1">Uncharacterized protein</fullName>
    </submittedName>
</protein>
<accession>A0A935JZU6</accession>
<proteinExistence type="predicted"/>